<keyword evidence="1" id="KW-0472">Membrane</keyword>
<protein>
    <submittedName>
        <fullName evidence="2">Uncharacterized protein</fullName>
    </submittedName>
</protein>
<organism evidence="2 3">
    <name type="scientific">Planococcus halotolerans</name>
    <dbReference type="NCBI Taxonomy" id="2233542"/>
    <lineage>
        <taxon>Bacteria</taxon>
        <taxon>Bacillati</taxon>
        <taxon>Bacillota</taxon>
        <taxon>Bacilli</taxon>
        <taxon>Bacillales</taxon>
        <taxon>Caryophanaceae</taxon>
        <taxon>Planococcus</taxon>
    </lineage>
</organism>
<dbReference type="Proteomes" id="UP000251002">
    <property type="component" value="Unassembled WGS sequence"/>
</dbReference>
<evidence type="ECO:0000256" key="1">
    <source>
        <dbReference type="SAM" id="Phobius"/>
    </source>
</evidence>
<feature type="transmembrane region" description="Helical" evidence="1">
    <location>
        <begin position="45"/>
        <end position="65"/>
    </location>
</feature>
<keyword evidence="3" id="KW-1185">Reference proteome</keyword>
<sequence length="77" mass="8923">MVSYNNSKGHKSTPARKAAERTFAFFLLVLLSHTIYGFYKDFTLNASFYIMIGGLVFFFVNDYLLGRFSKDEESEEM</sequence>
<accession>A0A365KX63</accession>
<comment type="caution">
    <text evidence="2">The sequence shown here is derived from an EMBL/GenBank/DDBJ whole genome shotgun (WGS) entry which is preliminary data.</text>
</comment>
<feature type="transmembrane region" description="Helical" evidence="1">
    <location>
        <begin position="21"/>
        <end position="39"/>
    </location>
</feature>
<dbReference type="EMBL" id="QLZR01000003">
    <property type="protein sequence ID" value="RAZ77755.1"/>
    <property type="molecule type" value="Genomic_DNA"/>
</dbReference>
<reference evidence="2 3" key="1">
    <citation type="submission" date="2018-06" db="EMBL/GenBank/DDBJ databases">
        <title>The draft genome sequences of strains SCU63 and S1.</title>
        <authorList>
            <person name="Gan L."/>
        </authorList>
    </citation>
    <scope>NUCLEOTIDE SEQUENCE [LARGE SCALE GENOMIC DNA]</scope>
    <source>
        <strain evidence="2 3">SCU63</strain>
    </source>
</reference>
<keyword evidence="1" id="KW-1133">Transmembrane helix</keyword>
<gene>
    <name evidence="2" type="ORF">DP120_09750</name>
</gene>
<evidence type="ECO:0000313" key="2">
    <source>
        <dbReference type="EMBL" id="RAZ77755.1"/>
    </source>
</evidence>
<evidence type="ECO:0000313" key="3">
    <source>
        <dbReference type="Proteomes" id="UP000251002"/>
    </source>
</evidence>
<dbReference type="AlphaFoldDB" id="A0A365KX63"/>
<name>A0A365KX63_9BACL</name>
<dbReference type="RefSeq" id="WP_112223482.1">
    <property type="nucleotide sequence ID" value="NZ_CP047673.1"/>
</dbReference>
<keyword evidence="1" id="KW-0812">Transmembrane</keyword>
<proteinExistence type="predicted"/>